<evidence type="ECO:0008006" key="4">
    <source>
        <dbReference type="Google" id="ProtNLM"/>
    </source>
</evidence>
<proteinExistence type="predicted"/>
<sequence length="332" mass="37447">MSRRLYSRWNASGLRARWQARRTHAKLRRKWATPEARRRRRYRTTVRLAAVITAPIAVVALITYWDDVRGMAGLTDQSTPTEVTRIPPTTTVATRVPGSVVELHQPFVGTPAASWKDGIDGISVPRPKPVGDFTKKQVARALAQVKRTISASLLDRKVIEDHRLRRYLATLAPGVRRELRDRLDDPAMAARHVTLIHKDYPLLPASPKLSGTLRVRAGKPGELIITAKLAAAYAFDTDHPDRLRRALDIVAVRRSVTTYKVHTGPRWQEAAHGVNLHDIRYLTYSMACAAAQDGYLAPYYSDKRWHGDGPDHPDEYYFDTSESVDIDESCDQ</sequence>
<name>A0ABW2C5N9_9PSEU</name>
<evidence type="ECO:0000256" key="1">
    <source>
        <dbReference type="SAM" id="Phobius"/>
    </source>
</evidence>
<comment type="caution">
    <text evidence="2">The sequence shown here is derived from an EMBL/GenBank/DDBJ whole genome shotgun (WGS) entry which is preliminary data.</text>
</comment>
<gene>
    <name evidence="2" type="ORF">ACFQGD_23405</name>
</gene>
<accession>A0ABW2C5N9</accession>
<dbReference type="Proteomes" id="UP001596337">
    <property type="component" value="Unassembled WGS sequence"/>
</dbReference>
<keyword evidence="1" id="KW-0472">Membrane</keyword>
<reference evidence="3" key="1">
    <citation type="journal article" date="2019" name="Int. J. Syst. Evol. Microbiol.">
        <title>The Global Catalogue of Microorganisms (GCM) 10K type strain sequencing project: providing services to taxonomists for standard genome sequencing and annotation.</title>
        <authorList>
            <consortium name="The Broad Institute Genomics Platform"/>
            <consortium name="The Broad Institute Genome Sequencing Center for Infectious Disease"/>
            <person name="Wu L."/>
            <person name="Ma J."/>
        </authorList>
    </citation>
    <scope>NUCLEOTIDE SEQUENCE [LARGE SCALE GENOMIC DNA]</scope>
    <source>
        <strain evidence="3">KCTC 32255</strain>
    </source>
</reference>
<keyword evidence="1" id="KW-0812">Transmembrane</keyword>
<organism evidence="2 3">
    <name type="scientific">Haloechinothrix salitolerans</name>
    <dbReference type="NCBI Taxonomy" id="926830"/>
    <lineage>
        <taxon>Bacteria</taxon>
        <taxon>Bacillati</taxon>
        <taxon>Actinomycetota</taxon>
        <taxon>Actinomycetes</taxon>
        <taxon>Pseudonocardiales</taxon>
        <taxon>Pseudonocardiaceae</taxon>
        <taxon>Haloechinothrix</taxon>
    </lineage>
</organism>
<evidence type="ECO:0000313" key="2">
    <source>
        <dbReference type="EMBL" id="MFC6870094.1"/>
    </source>
</evidence>
<feature type="transmembrane region" description="Helical" evidence="1">
    <location>
        <begin position="46"/>
        <end position="65"/>
    </location>
</feature>
<evidence type="ECO:0000313" key="3">
    <source>
        <dbReference type="Proteomes" id="UP001596337"/>
    </source>
</evidence>
<dbReference type="EMBL" id="JBHSXX010000001">
    <property type="protein sequence ID" value="MFC6870094.1"/>
    <property type="molecule type" value="Genomic_DNA"/>
</dbReference>
<protein>
    <recommendedName>
        <fullName evidence="4">LigA protein</fullName>
    </recommendedName>
</protein>
<dbReference type="RefSeq" id="WP_345394258.1">
    <property type="nucleotide sequence ID" value="NZ_BAABLA010000021.1"/>
</dbReference>
<keyword evidence="3" id="KW-1185">Reference proteome</keyword>
<keyword evidence="1" id="KW-1133">Transmembrane helix</keyword>